<comment type="subcellular location">
    <subcellularLocation>
        <location evidence="1">Nucleus inner membrane</location>
        <topology evidence="1">Multi-pass membrane protein</topology>
    </subcellularLocation>
</comment>
<dbReference type="STRING" id="1884261.A0A5C3R1A7"/>
<evidence type="ECO:0000256" key="1">
    <source>
        <dbReference type="ARBA" id="ARBA00004473"/>
    </source>
</evidence>
<evidence type="ECO:0000256" key="7">
    <source>
        <dbReference type="SAM" id="Phobius"/>
    </source>
</evidence>
<keyword evidence="5" id="KW-0539">Nucleus</keyword>
<dbReference type="InterPro" id="IPR042321">
    <property type="entry name" value="Ima1"/>
</dbReference>
<evidence type="ECO:0000256" key="6">
    <source>
        <dbReference type="SAM" id="MobiDB-lite"/>
    </source>
</evidence>
<keyword evidence="3 7" id="KW-1133">Transmembrane helix</keyword>
<keyword evidence="2 7" id="KW-0812">Transmembrane</keyword>
<name>A0A5C3R1A7_9AGAR</name>
<dbReference type="OrthoDB" id="5966927at2759"/>
<dbReference type="Proteomes" id="UP000305067">
    <property type="component" value="Unassembled WGS sequence"/>
</dbReference>
<dbReference type="GO" id="GO:0005637">
    <property type="term" value="C:nuclear inner membrane"/>
    <property type="evidence" value="ECO:0007669"/>
    <property type="project" value="UniProtKB-SubCell"/>
</dbReference>
<dbReference type="InterPro" id="IPR018617">
    <property type="entry name" value="Ima1_N"/>
</dbReference>
<feature type="region of interest" description="Disordered" evidence="6">
    <location>
        <begin position="365"/>
        <end position="387"/>
    </location>
</feature>
<feature type="transmembrane region" description="Helical" evidence="7">
    <location>
        <begin position="209"/>
        <end position="227"/>
    </location>
</feature>
<evidence type="ECO:0000259" key="8">
    <source>
        <dbReference type="Pfam" id="PF09779"/>
    </source>
</evidence>
<feature type="transmembrane region" description="Helical" evidence="7">
    <location>
        <begin position="177"/>
        <end position="197"/>
    </location>
</feature>
<proteinExistence type="predicted"/>
<dbReference type="EMBL" id="ML178815">
    <property type="protein sequence ID" value="TFL06591.1"/>
    <property type="molecule type" value="Genomic_DNA"/>
</dbReference>
<protein>
    <submittedName>
        <fullName evidence="9">Ima1 N-terminal domain-containing protein</fullName>
    </submittedName>
</protein>
<organism evidence="9 10">
    <name type="scientific">Pterulicium gracile</name>
    <dbReference type="NCBI Taxonomy" id="1884261"/>
    <lineage>
        <taxon>Eukaryota</taxon>
        <taxon>Fungi</taxon>
        <taxon>Dikarya</taxon>
        <taxon>Basidiomycota</taxon>
        <taxon>Agaricomycotina</taxon>
        <taxon>Agaricomycetes</taxon>
        <taxon>Agaricomycetidae</taxon>
        <taxon>Agaricales</taxon>
        <taxon>Pleurotineae</taxon>
        <taxon>Pterulaceae</taxon>
        <taxon>Pterulicium</taxon>
    </lineage>
</organism>
<keyword evidence="4 7" id="KW-0472">Membrane</keyword>
<feature type="domain" description="Ima1 N-terminal" evidence="8">
    <location>
        <begin position="3"/>
        <end position="127"/>
    </location>
</feature>
<dbReference type="Pfam" id="PF09779">
    <property type="entry name" value="Ima1_N"/>
    <property type="match status" value="1"/>
</dbReference>
<evidence type="ECO:0000256" key="4">
    <source>
        <dbReference type="ARBA" id="ARBA00023136"/>
    </source>
</evidence>
<feature type="transmembrane region" description="Helical" evidence="7">
    <location>
        <begin position="280"/>
        <end position="298"/>
    </location>
</feature>
<dbReference type="PANTHER" id="PTHR28538:SF1">
    <property type="entry name" value="INTEGRAL INNER NUCLEAR MEMBRANE PROTEIN IMA1"/>
    <property type="match status" value="1"/>
</dbReference>
<reference evidence="9 10" key="1">
    <citation type="journal article" date="2019" name="Nat. Ecol. Evol.">
        <title>Megaphylogeny resolves global patterns of mushroom evolution.</title>
        <authorList>
            <person name="Varga T."/>
            <person name="Krizsan K."/>
            <person name="Foldi C."/>
            <person name="Dima B."/>
            <person name="Sanchez-Garcia M."/>
            <person name="Sanchez-Ramirez S."/>
            <person name="Szollosi G.J."/>
            <person name="Szarkandi J.G."/>
            <person name="Papp V."/>
            <person name="Albert L."/>
            <person name="Andreopoulos W."/>
            <person name="Angelini C."/>
            <person name="Antonin V."/>
            <person name="Barry K.W."/>
            <person name="Bougher N.L."/>
            <person name="Buchanan P."/>
            <person name="Buyck B."/>
            <person name="Bense V."/>
            <person name="Catcheside P."/>
            <person name="Chovatia M."/>
            <person name="Cooper J."/>
            <person name="Damon W."/>
            <person name="Desjardin D."/>
            <person name="Finy P."/>
            <person name="Geml J."/>
            <person name="Haridas S."/>
            <person name="Hughes K."/>
            <person name="Justo A."/>
            <person name="Karasinski D."/>
            <person name="Kautmanova I."/>
            <person name="Kiss B."/>
            <person name="Kocsube S."/>
            <person name="Kotiranta H."/>
            <person name="LaButti K.M."/>
            <person name="Lechner B.E."/>
            <person name="Liimatainen K."/>
            <person name="Lipzen A."/>
            <person name="Lukacs Z."/>
            <person name="Mihaltcheva S."/>
            <person name="Morgado L.N."/>
            <person name="Niskanen T."/>
            <person name="Noordeloos M.E."/>
            <person name="Ohm R.A."/>
            <person name="Ortiz-Santana B."/>
            <person name="Ovrebo C."/>
            <person name="Racz N."/>
            <person name="Riley R."/>
            <person name="Savchenko A."/>
            <person name="Shiryaev A."/>
            <person name="Soop K."/>
            <person name="Spirin V."/>
            <person name="Szebenyi C."/>
            <person name="Tomsovsky M."/>
            <person name="Tulloss R.E."/>
            <person name="Uehling J."/>
            <person name="Grigoriev I.V."/>
            <person name="Vagvolgyi C."/>
            <person name="Papp T."/>
            <person name="Martin F.M."/>
            <person name="Miettinen O."/>
            <person name="Hibbett D.S."/>
            <person name="Nagy L.G."/>
        </authorList>
    </citation>
    <scope>NUCLEOTIDE SEQUENCE [LARGE SCALE GENOMIC DNA]</scope>
    <source>
        <strain evidence="9 10">CBS 309.79</strain>
    </source>
</reference>
<evidence type="ECO:0000256" key="3">
    <source>
        <dbReference type="ARBA" id="ARBA00022989"/>
    </source>
</evidence>
<dbReference type="GO" id="GO:0034992">
    <property type="term" value="C:microtubule organizing center attachment site"/>
    <property type="evidence" value="ECO:0007669"/>
    <property type="project" value="TreeGrafter"/>
</dbReference>
<keyword evidence="10" id="KW-1185">Reference proteome</keyword>
<dbReference type="GO" id="GO:0071765">
    <property type="term" value="P:nuclear inner membrane organization"/>
    <property type="evidence" value="ECO:0007669"/>
    <property type="project" value="InterPro"/>
</dbReference>
<feature type="transmembrane region" description="Helical" evidence="7">
    <location>
        <begin position="248"/>
        <end position="268"/>
    </location>
</feature>
<evidence type="ECO:0000313" key="10">
    <source>
        <dbReference type="Proteomes" id="UP000305067"/>
    </source>
</evidence>
<gene>
    <name evidence="9" type="ORF">BDV98DRAFT_653077</name>
</gene>
<accession>A0A5C3R1A7</accession>
<sequence length="453" mass="51327">MARCYFCNKPVNTKHQRQFRCPHCSSLNKYDPVTGEIHVDEPAMYDHNLNHKAYATSSTHTLPSTFQSSPFCHTCSTNQLLLTNLLGSYLPEPSSPEYKARWRAYPEYKQSLHRRYPPVCANCAPAIEQEIQRKDQMARSSALGSWLKHSDRVKSKPPSVSTARHSLSLRWWRIRGCLWLLSLIIALAANGMVSLGYQTSSWVAPPPVAILAITAISLLWTAWDPTYSFVGRSRQQGRHLRVRGKRQYIALQMSAWLSRMLTSFLYLFPRYIPSKHYFTFSFALELIVLLSCAATLRVSRPPQVRLLNTQKHASDTFREGSVLPDTTSPVYHTQEEDVLSGLSLPGKPVISTAVNPIFGVPSLSSSPSPLVKHPEDSDAMDWTPTDPRILRQRSPLSALNDDGDEPEEHVLRLQRFFAPEQPTGLENLLARTLLEDTSSTQSNHDRPWWKFGS</sequence>
<dbReference type="GO" id="GO:0044732">
    <property type="term" value="C:mitotic spindle pole body"/>
    <property type="evidence" value="ECO:0007669"/>
    <property type="project" value="TreeGrafter"/>
</dbReference>
<dbReference type="GO" id="GO:0034506">
    <property type="term" value="C:chromosome, centromeric core domain"/>
    <property type="evidence" value="ECO:0007669"/>
    <property type="project" value="TreeGrafter"/>
</dbReference>
<dbReference type="PANTHER" id="PTHR28538">
    <property type="entry name" value="INTEGRAL INNER NUCLEAR MEMBRANE PROTEIN IMA1"/>
    <property type="match status" value="1"/>
</dbReference>
<dbReference type="AlphaFoldDB" id="A0A5C3R1A7"/>
<evidence type="ECO:0000313" key="9">
    <source>
        <dbReference type="EMBL" id="TFL06591.1"/>
    </source>
</evidence>
<evidence type="ECO:0000256" key="5">
    <source>
        <dbReference type="ARBA" id="ARBA00023242"/>
    </source>
</evidence>
<evidence type="ECO:0000256" key="2">
    <source>
        <dbReference type="ARBA" id="ARBA00022692"/>
    </source>
</evidence>